<dbReference type="SUPFAM" id="SSF56104">
    <property type="entry name" value="SAICAR synthase-like"/>
    <property type="match status" value="1"/>
</dbReference>
<keyword evidence="3" id="KW-0418">Kinase</keyword>
<dbReference type="InterPro" id="IPR038286">
    <property type="entry name" value="IPK_sf"/>
</dbReference>
<protein>
    <submittedName>
        <fullName evidence="5">Uncharacterized protein</fullName>
    </submittedName>
</protein>
<sequence>MARDRVLADKSAVLGIKLCTAHKVAFYTSPAPPAEYSRAFGLSGLEPTEGPAMDGHNISSLLQNLTCSFKEACLEKGKAAGGYKVFDKHYVYTFTANNCLEAVKEYLSVDISKELKKLIAKRFLKKVTEAHEVLRGQESRMYSASLHFAYEGDGKAPETILKQEEENAKKPPKDEDYDSEYQKVKKVEEVKVIDFAHANWTLGKGPDENT</sequence>
<dbReference type="Proteomes" id="UP000246991">
    <property type="component" value="Unassembled WGS sequence"/>
</dbReference>
<dbReference type="InterPro" id="IPR005522">
    <property type="entry name" value="IPK"/>
</dbReference>
<proteinExistence type="inferred from homology"/>
<evidence type="ECO:0000313" key="6">
    <source>
        <dbReference type="Proteomes" id="UP000246991"/>
    </source>
</evidence>
<evidence type="ECO:0000256" key="4">
    <source>
        <dbReference type="SAM" id="MobiDB-lite"/>
    </source>
</evidence>
<reference evidence="5 6" key="1">
    <citation type="submission" date="2018-03" db="EMBL/GenBank/DDBJ databases">
        <title>Genomes of Pezizomycetes fungi and the evolution of truffles.</title>
        <authorList>
            <person name="Murat C."/>
            <person name="Payen T."/>
            <person name="Noel B."/>
            <person name="Kuo A."/>
            <person name="Martin F.M."/>
        </authorList>
    </citation>
    <scope>NUCLEOTIDE SEQUENCE [LARGE SCALE GENOMIC DNA]</scope>
    <source>
        <strain evidence="5">091103-1</strain>
    </source>
</reference>
<dbReference type="GO" id="GO:0016301">
    <property type="term" value="F:kinase activity"/>
    <property type="evidence" value="ECO:0007669"/>
    <property type="project" value="UniProtKB-KW"/>
</dbReference>
<organism evidence="5 6">
    <name type="scientific">Tuber magnatum</name>
    <name type="common">white Piedmont truffle</name>
    <dbReference type="NCBI Taxonomy" id="42249"/>
    <lineage>
        <taxon>Eukaryota</taxon>
        <taxon>Fungi</taxon>
        <taxon>Dikarya</taxon>
        <taxon>Ascomycota</taxon>
        <taxon>Pezizomycotina</taxon>
        <taxon>Pezizomycetes</taxon>
        <taxon>Pezizales</taxon>
        <taxon>Tuberaceae</taxon>
        <taxon>Tuber</taxon>
    </lineage>
</organism>
<dbReference type="AlphaFoldDB" id="A0A317SL44"/>
<evidence type="ECO:0000256" key="2">
    <source>
        <dbReference type="ARBA" id="ARBA00022679"/>
    </source>
</evidence>
<comment type="similarity">
    <text evidence="1">Belongs to the inositol phosphokinase (IPK) family.</text>
</comment>
<feature type="region of interest" description="Disordered" evidence="4">
    <location>
        <begin position="160"/>
        <end position="180"/>
    </location>
</feature>
<keyword evidence="2" id="KW-0808">Transferase</keyword>
<dbReference type="GO" id="GO:0032958">
    <property type="term" value="P:inositol phosphate biosynthetic process"/>
    <property type="evidence" value="ECO:0007669"/>
    <property type="project" value="InterPro"/>
</dbReference>
<evidence type="ECO:0000313" key="5">
    <source>
        <dbReference type="EMBL" id="PWW75033.1"/>
    </source>
</evidence>
<evidence type="ECO:0000256" key="1">
    <source>
        <dbReference type="ARBA" id="ARBA00007374"/>
    </source>
</evidence>
<comment type="caution">
    <text evidence="5">The sequence shown here is derived from an EMBL/GenBank/DDBJ whole genome shotgun (WGS) entry which is preliminary data.</text>
</comment>
<evidence type="ECO:0000256" key="3">
    <source>
        <dbReference type="ARBA" id="ARBA00022777"/>
    </source>
</evidence>
<gene>
    <name evidence="5" type="ORF">C7212DRAFT_352945</name>
</gene>
<dbReference type="Gene3D" id="3.30.470.160">
    <property type="entry name" value="Inositol polyphosphate kinase"/>
    <property type="match status" value="1"/>
</dbReference>
<name>A0A317SL44_9PEZI</name>
<accession>A0A317SL44</accession>
<dbReference type="STRING" id="42249.A0A317SL44"/>
<dbReference type="EMBL" id="PYWC01000053">
    <property type="protein sequence ID" value="PWW75033.1"/>
    <property type="molecule type" value="Genomic_DNA"/>
</dbReference>
<keyword evidence="6" id="KW-1185">Reference proteome</keyword>
<dbReference type="OrthoDB" id="338650at2759"/>
<dbReference type="Pfam" id="PF03770">
    <property type="entry name" value="IPK"/>
    <property type="match status" value="1"/>
</dbReference>